<dbReference type="Gene3D" id="2.40.240.10">
    <property type="entry name" value="Ribosomal Protein L25, Chain P"/>
    <property type="match status" value="1"/>
</dbReference>
<comment type="similarity">
    <text evidence="5">Belongs to the bacterial ribosomal protein bL25 family. CTC subfamily.</text>
</comment>
<evidence type="ECO:0000256" key="5">
    <source>
        <dbReference type="HAMAP-Rule" id="MF_01334"/>
    </source>
</evidence>
<dbReference type="KEGG" id="sper:EW093_16505"/>
<keyword evidence="3 5" id="KW-0689">Ribosomal protein</keyword>
<dbReference type="SUPFAM" id="SSF50715">
    <property type="entry name" value="Ribosomal protein L25-like"/>
    <property type="match status" value="1"/>
</dbReference>
<gene>
    <name evidence="5" type="primary">rplY</name>
    <name evidence="5" type="synonym">ctc</name>
    <name evidence="8" type="ORF">EW093_16505</name>
</gene>
<reference evidence="8 9" key="2">
    <citation type="submission" date="2019-09" db="EMBL/GenBank/DDBJ databases">
        <title>Complete Genome Sequence and Methylome Analysis of free living Spirochaetas.</title>
        <authorList>
            <person name="Leshcheva N."/>
            <person name="Mikheeva N."/>
        </authorList>
    </citation>
    <scope>NUCLEOTIDE SEQUENCE [LARGE SCALE GENOMIC DNA]</scope>
    <source>
        <strain evidence="8 9">P</strain>
    </source>
</reference>
<dbReference type="InterPro" id="IPR020057">
    <property type="entry name" value="Ribosomal_bL25_b-dom"/>
</dbReference>
<dbReference type="GO" id="GO:0006412">
    <property type="term" value="P:translation"/>
    <property type="evidence" value="ECO:0007669"/>
    <property type="project" value="UniProtKB-UniRule"/>
</dbReference>
<keyword evidence="9" id="KW-1185">Reference proteome</keyword>
<dbReference type="GO" id="GO:0003735">
    <property type="term" value="F:structural constituent of ribosome"/>
    <property type="evidence" value="ECO:0007669"/>
    <property type="project" value="InterPro"/>
</dbReference>
<evidence type="ECO:0000256" key="2">
    <source>
        <dbReference type="ARBA" id="ARBA00022884"/>
    </source>
</evidence>
<feature type="domain" description="Large ribosomal subunit protein bL25 L25" evidence="6">
    <location>
        <begin position="6"/>
        <end position="91"/>
    </location>
</feature>
<dbReference type="InterPro" id="IPR029751">
    <property type="entry name" value="Ribosomal_L25_dom"/>
</dbReference>
<dbReference type="CDD" id="cd00495">
    <property type="entry name" value="Ribosomal_L25_TL5_CTC"/>
    <property type="match status" value="1"/>
</dbReference>
<dbReference type="Gene3D" id="2.170.120.20">
    <property type="entry name" value="Ribosomal protein L25, beta domain"/>
    <property type="match status" value="1"/>
</dbReference>
<name>A0A5C1QGL9_9SPIO</name>
<sequence>MDKRTLSVVKRTSVGKNSLKSLRKEGFIPAVMYGHSDNTLFSVNEREFGKKFKVISENTIIDLKDGKDVYHVLIKDFDEDVLKGNILHLDFYEVEKGKSLNTIVPLHIEGSSVGVRLGGSLETLVHEIQVECLPKDIPEEIIVNIENLEIGQSIHVKDLAEIKGVKFLTSPEQVITHVTKAGAAAIEEDEAETVEE</sequence>
<dbReference type="InterPro" id="IPR011035">
    <property type="entry name" value="Ribosomal_bL25/Gln-tRNA_synth"/>
</dbReference>
<proteinExistence type="inferred from homology"/>
<dbReference type="PANTHER" id="PTHR33284:SF1">
    <property type="entry name" value="RIBOSOMAL PROTEIN L25_GLN-TRNA SYNTHETASE, ANTI-CODON-BINDING DOMAIN-CONTAINING PROTEIN"/>
    <property type="match status" value="1"/>
</dbReference>
<evidence type="ECO:0000256" key="1">
    <source>
        <dbReference type="ARBA" id="ARBA00022730"/>
    </source>
</evidence>
<dbReference type="HAMAP" id="MF_01334">
    <property type="entry name" value="Ribosomal_bL25_CTC"/>
    <property type="match status" value="1"/>
</dbReference>
<keyword evidence="2 5" id="KW-0694">RNA-binding</keyword>
<evidence type="ECO:0000259" key="6">
    <source>
        <dbReference type="Pfam" id="PF01386"/>
    </source>
</evidence>
<dbReference type="Pfam" id="PF01386">
    <property type="entry name" value="Ribosomal_L25p"/>
    <property type="match status" value="1"/>
</dbReference>
<accession>A0A5C1QGL9</accession>
<comment type="subunit">
    <text evidence="5">Part of the 50S ribosomal subunit; part of the 5S rRNA/L5/L18/L25 subcomplex. Contacts the 5S rRNA. Binds to the 5S rRNA independently of L5 and L18.</text>
</comment>
<keyword evidence="1 5" id="KW-0699">rRNA-binding</keyword>
<dbReference type="NCBIfam" id="TIGR00731">
    <property type="entry name" value="bL25_bact_ctc"/>
    <property type="match status" value="1"/>
</dbReference>
<dbReference type="GO" id="GO:0022625">
    <property type="term" value="C:cytosolic large ribosomal subunit"/>
    <property type="evidence" value="ECO:0007669"/>
    <property type="project" value="TreeGrafter"/>
</dbReference>
<dbReference type="GO" id="GO:0008097">
    <property type="term" value="F:5S rRNA binding"/>
    <property type="evidence" value="ECO:0007669"/>
    <property type="project" value="InterPro"/>
</dbReference>
<protein>
    <recommendedName>
        <fullName evidence="5">Large ribosomal subunit protein bL25</fullName>
    </recommendedName>
    <alternativeName>
        <fullName evidence="5">General stress protein CTC</fullName>
    </alternativeName>
</protein>
<keyword evidence="4 5" id="KW-0687">Ribonucleoprotein</keyword>
<evidence type="ECO:0000256" key="4">
    <source>
        <dbReference type="ARBA" id="ARBA00023274"/>
    </source>
</evidence>
<dbReference type="InterPro" id="IPR037121">
    <property type="entry name" value="Ribosomal_bL25_C"/>
</dbReference>
<dbReference type="InterPro" id="IPR001021">
    <property type="entry name" value="Ribosomal_bL25_long"/>
</dbReference>
<dbReference type="AlphaFoldDB" id="A0A5C1QGL9"/>
<organism evidence="8 9">
    <name type="scientific">Thiospirochaeta perfilievii</name>
    <dbReference type="NCBI Taxonomy" id="252967"/>
    <lineage>
        <taxon>Bacteria</taxon>
        <taxon>Pseudomonadati</taxon>
        <taxon>Spirochaetota</taxon>
        <taxon>Spirochaetia</taxon>
        <taxon>Spirochaetales</taxon>
        <taxon>Spirochaetaceae</taxon>
        <taxon>Thiospirochaeta</taxon>
    </lineage>
</organism>
<evidence type="ECO:0000256" key="3">
    <source>
        <dbReference type="ARBA" id="ARBA00022980"/>
    </source>
</evidence>
<evidence type="ECO:0000313" key="8">
    <source>
        <dbReference type="EMBL" id="QEN06220.1"/>
    </source>
</evidence>
<dbReference type="InterPro" id="IPR020930">
    <property type="entry name" value="Ribosomal_uL5_bac-type"/>
</dbReference>
<dbReference type="Pfam" id="PF14693">
    <property type="entry name" value="Ribosomal_TL5_C"/>
    <property type="match status" value="1"/>
</dbReference>
<dbReference type="EMBL" id="CP035807">
    <property type="protein sequence ID" value="QEN06220.1"/>
    <property type="molecule type" value="Genomic_DNA"/>
</dbReference>
<dbReference type="Proteomes" id="UP000323824">
    <property type="component" value="Chromosome"/>
</dbReference>
<reference evidence="8 9" key="1">
    <citation type="submission" date="2019-02" db="EMBL/GenBank/DDBJ databases">
        <authorList>
            <person name="Fomenkov A."/>
            <person name="Dubinina G."/>
            <person name="Grabovich M."/>
            <person name="Vincze T."/>
            <person name="Roberts R.J."/>
        </authorList>
    </citation>
    <scope>NUCLEOTIDE SEQUENCE [LARGE SCALE GENOMIC DNA]</scope>
    <source>
        <strain evidence="8 9">P</strain>
    </source>
</reference>
<dbReference type="RefSeq" id="WP_149569453.1">
    <property type="nucleotide sequence ID" value="NZ_CP035807.1"/>
</dbReference>
<comment type="function">
    <text evidence="5">This is one of the proteins that binds to the 5S RNA in the ribosome where it forms part of the central protuberance.</text>
</comment>
<feature type="domain" description="Large ribosomal subunit protein bL25 beta" evidence="7">
    <location>
        <begin position="101"/>
        <end position="180"/>
    </location>
</feature>
<evidence type="ECO:0000259" key="7">
    <source>
        <dbReference type="Pfam" id="PF14693"/>
    </source>
</evidence>
<dbReference type="InterPro" id="IPR020056">
    <property type="entry name" value="Rbsml_bL25/Gln-tRNA_synth_N"/>
</dbReference>
<dbReference type="PANTHER" id="PTHR33284">
    <property type="entry name" value="RIBOSOMAL PROTEIN L25/GLN-TRNA SYNTHETASE, ANTI-CODON-BINDING DOMAIN-CONTAINING PROTEIN"/>
    <property type="match status" value="1"/>
</dbReference>
<dbReference type="OrthoDB" id="9790002at2"/>
<evidence type="ECO:0000313" key="9">
    <source>
        <dbReference type="Proteomes" id="UP000323824"/>
    </source>
</evidence>